<organism evidence="1 2">
    <name type="scientific">Deinococcus rufus</name>
    <dbReference type="NCBI Taxonomy" id="2136097"/>
    <lineage>
        <taxon>Bacteria</taxon>
        <taxon>Thermotogati</taxon>
        <taxon>Deinococcota</taxon>
        <taxon>Deinococci</taxon>
        <taxon>Deinococcales</taxon>
        <taxon>Deinococcaceae</taxon>
        <taxon>Deinococcus</taxon>
    </lineage>
</organism>
<sequence length="156" mass="17582">MNYTRVDLIKSYLDAQRYSNADKVLADDTQAFTVALQRGFNIYLTDLKDIDATNPQWPLAFVFHQGIKVIQTQDDGVLEAGLLYLKLEQGGEAGKQILNQYVLVGEARQQVMTHAMKLLTDVVDAVWPDSPLSVTSDNLLQNGFDDSNRPDPMDFW</sequence>
<gene>
    <name evidence="1" type="ORF">ACFOSB_02615</name>
</gene>
<proteinExistence type="predicted"/>
<comment type="caution">
    <text evidence="1">The sequence shown here is derived from an EMBL/GenBank/DDBJ whole genome shotgun (WGS) entry which is preliminary data.</text>
</comment>
<accession>A0ABV7Z3Z1</accession>
<protein>
    <submittedName>
        <fullName evidence="1">Uncharacterized protein</fullName>
    </submittedName>
</protein>
<dbReference type="EMBL" id="JBHRZG010000002">
    <property type="protein sequence ID" value="MFC3831754.1"/>
    <property type="molecule type" value="Genomic_DNA"/>
</dbReference>
<evidence type="ECO:0000313" key="2">
    <source>
        <dbReference type="Proteomes" id="UP001595803"/>
    </source>
</evidence>
<name>A0ABV7Z3Z1_9DEIO</name>
<keyword evidence="2" id="KW-1185">Reference proteome</keyword>
<dbReference type="Proteomes" id="UP001595803">
    <property type="component" value="Unassembled WGS sequence"/>
</dbReference>
<evidence type="ECO:0000313" key="1">
    <source>
        <dbReference type="EMBL" id="MFC3831754.1"/>
    </source>
</evidence>
<reference evidence="2" key="1">
    <citation type="journal article" date="2019" name="Int. J. Syst. Evol. Microbiol.">
        <title>The Global Catalogue of Microorganisms (GCM) 10K type strain sequencing project: providing services to taxonomists for standard genome sequencing and annotation.</title>
        <authorList>
            <consortium name="The Broad Institute Genomics Platform"/>
            <consortium name="The Broad Institute Genome Sequencing Center for Infectious Disease"/>
            <person name="Wu L."/>
            <person name="Ma J."/>
        </authorList>
    </citation>
    <scope>NUCLEOTIDE SEQUENCE [LARGE SCALE GENOMIC DNA]</scope>
    <source>
        <strain evidence="2">CCTCC AB 2017081</strain>
    </source>
</reference>
<dbReference type="RefSeq" id="WP_322473831.1">
    <property type="nucleotide sequence ID" value="NZ_JBHRZG010000002.1"/>
</dbReference>